<dbReference type="AlphaFoldDB" id="A0A1H7Z1H0"/>
<protein>
    <submittedName>
        <fullName evidence="2">Uncharacterized protein</fullName>
    </submittedName>
</protein>
<reference evidence="2 3" key="1">
    <citation type="submission" date="2016-10" db="EMBL/GenBank/DDBJ databases">
        <authorList>
            <person name="de Groot N.N."/>
        </authorList>
    </citation>
    <scope>NUCLEOTIDE SEQUENCE [LARGE SCALE GENOMIC DNA]</scope>
    <source>
        <strain evidence="2 3">DSM 43357</strain>
    </source>
</reference>
<feature type="compositionally biased region" description="Basic residues" evidence="1">
    <location>
        <begin position="229"/>
        <end position="241"/>
    </location>
</feature>
<dbReference type="EMBL" id="FOBF01000014">
    <property type="protein sequence ID" value="SEM52166.1"/>
    <property type="molecule type" value="Genomic_DNA"/>
</dbReference>
<accession>A0A1H7Z1H0</accession>
<evidence type="ECO:0000313" key="2">
    <source>
        <dbReference type="EMBL" id="SEM52166.1"/>
    </source>
</evidence>
<feature type="compositionally biased region" description="Polar residues" evidence="1">
    <location>
        <begin position="99"/>
        <end position="109"/>
    </location>
</feature>
<feature type="region of interest" description="Disordered" evidence="1">
    <location>
        <begin position="210"/>
        <end position="258"/>
    </location>
</feature>
<sequence>MAPVPPPDGIRHERANGHPVRSRRETNRADAGRAGAAAQAGVRRRNRPGPPRRHEPCGHEPCGHVGRAAGAMQRAGTGQQDRQARVRPGPDRQAYGRPNTRQPWQQSRPAGSPGACGRRCGGAAAGGQTGVRLARTKAGHAGSCHQAAVGAVPGVADWACGGAVWEGGWACGWARSTGWGTGGWCQARRVCRMSRLSRCHEEDVRATVAGRTSVPGDRRTVRGGGGPRRPCRGRWPRRRGSARSSGCAGRARRARPCA</sequence>
<organism evidence="2 3">
    <name type="scientific">Nonomuraea pusilla</name>
    <dbReference type="NCBI Taxonomy" id="46177"/>
    <lineage>
        <taxon>Bacteria</taxon>
        <taxon>Bacillati</taxon>
        <taxon>Actinomycetota</taxon>
        <taxon>Actinomycetes</taxon>
        <taxon>Streptosporangiales</taxon>
        <taxon>Streptosporangiaceae</taxon>
        <taxon>Nonomuraea</taxon>
    </lineage>
</organism>
<feature type="compositionally biased region" description="Basic residues" evidence="1">
    <location>
        <begin position="42"/>
        <end position="51"/>
    </location>
</feature>
<keyword evidence="3" id="KW-1185">Reference proteome</keyword>
<feature type="compositionally biased region" description="Basic and acidic residues" evidence="1">
    <location>
        <begin position="52"/>
        <end position="62"/>
    </location>
</feature>
<feature type="compositionally biased region" description="Basic and acidic residues" evidence="1">
    <location>
        <begin position="9"/>
        <end position="31"/>
    </location>
</feature>
<feature type="compositionally biased region" description="Low complexity" evidence="1">
    <location>
        <begin position="32"/>
        <end position="41"/>
    </location>
</feature>
<name>A0A1H7Z1H0_9ACTN</name>
<evidence type="ECO:0000256" key="1">
    <source>
        <dbReference type="SAM" id="MobiDB-lite"/>
    </source>
</evidence>
<feature type="region of interest" description="Disordered" evidence="1">
    <location>
        <begin position="1"/>
        <end position="118"/>
    </location>
</feature>
<evidence type="ECO:0000313" key="3">
    <source>
        <dbReference type="Proteomes" id="UP000198953"/>
    </source>
</evidence>
<proteinExistence type="predicted"/>
<dbReference type="Proteomes" id="UP000198953">
    <property type="component" value="Unassembled WGS sequence"/>
</dbReference>
<gene>
    <name evidence="2" type="ORF">SAMN05660976_05365</name>
</gene>